<dbReference type="Gene3D" id="3.40.50.620">
    <property type="entry name" value="HUPs"/>
    <property type="match status" value="2"/>
</dbReference>
<dbReference type="Pfam" id="PF00733">
    <property type="entry name" value="Asn_synthase"/>
    <property type="match status" value="1"/>
</dbReference>
<reference evidence="5" key="1">
    <citation type="submission" date="2021-12" db="EMBL/GenBank/DDBJ databases">
        <authorList>
            <person name="Ulrich A."/>
        </authorList>
    </citation>
    <scope>NUCLEOTIDE SEQUENCE</scope>
    <source>
        <strain evidence="5">A1P009</strain>
    </source>
</reference>
<dbReference type="PANTHER" id="PTHR43284">
    <property type="entry name" value="ASPARAGINE SYNTHETASE (GLUTAMINE-HYDROLYZING)"/>
    <property type="match status" value="1"/>
</dbReference>
<dbReference type="SUPFAM" id="SSF56235">
    <property type="entry name" value="N-terminal nucleophile aminohydrolases (Ntn hydrolases)"/>
    <property type="match status" value="1"/>
</dbReference>
<dbReference type="InterPro" id="IPR051786">
    <property type="entry name" value="ASN_synthetase/amidase"/>
</dbReference>
<dbReference type="EC" id="6.3.5.4" evidence="2"/>
<feature type="domain" description="Asparagine synthetase" evidence="4">
    <location>
        <begin position="200"/>
        <end position="540"/>
    </location>
</feature>
<dbReference type="EMBL" id="JAJQKU010000001">
    <property type="protein sequence ID" value="MCD9095363.1"/>
    <property type="molecule type" value="Genomic_DNA"/>
</dbReference>
<evidence type="ECO:0000256" key="3">
    <source>
        <dbReference type="ARBA" id="ARBA00048741"/>
    </source>
</evidence>
<accession>A0ABS8U6E9</accession>
<comment type="catalytic activity">
    <reaction evidence="3">
        <text>L-aspartate + L-glutamine + ATP + H2O = L-asparagine + L-glutamate + AMP + diphosphate + H(+)</text>
        <dbReference type="Rhea" id="RHEA:12228"/>
        <dbReference type="ChEBI" id="CHEBI:15377"/>
        <dbReference type="ChEBI" id="CHEBI:15378"/>
        <dbReference type="ChEBI" id="CHEBI:29985"/>
        <dbReference type="ChEBI" id="CHEBI:29991"/>
        <dbReference type="ChEBI" id="CHEBI:30616"/>
        <dbReference type="ChEBI" id="CHEBI:33019"/>
        <dbReference type="ChEBI" id="CHEBI:58048"/>
        <dbReference type="ChEBI" id="CHEBI:58359"/>
        <dbReference type="ChEBI" id="CHEBI:456215"/>
        <dbReference type="EC" id="6.3.5.4"/>
    </reaction>
</comment>
<evidence type="ECO:0000256" key="1">
    <source>
        <dbReference type="ARBA" id="ARBA00005187"/>
    </source>
</evidence>
<evidence type="ECO:0000313" key="5">
    <source>
        <dbReference type="EMBL" id="MCD9095363.1"/>
    </source>
</evidence>
<comment type="pathway">
    <text evidence="1">Amino-acid biosynthesis; L-asparagine biosynthesis; L-asparagine from L-aspartate (L-Gln route): step 1/1.</text>
</comment>
<dbReference type="InterPro" id="IPR029055">
    <property type="entry name" value="Ntn_hydrolases_N"/>
</dbReference>
<organism evidence="5 6">
    <name type="scientific">Luteimonas fraxinea</name>
    <dbReference type="NCBI Taxonomy" id="2901869"/>
    <lineage>
        <taxon>Bacteria</taxon>
        <taxon>Pseudomonadati</taxon>
        <taxon>Pseudomonadota</taxon>
        <taxon>Gammaproteobacteria</taxon>
        <taxon>Lysobacterales</taxon>
        <taxon>Lysobacteraceae</taxon>
        <taxon>Luteimonas</taxon>
    </lineage>
</organism>
<dbReference type="InterPro" id="IPR014729">
    <property type="entry name" value="Rossmann-like_a/b/a_fold"/>
</dbReference>
<comment type="caution">
    <text evidence="5">The sequence shown here is derived from an EMBL/GenBank/DDBJ whole genome shotgun (WGS) entry which is preliminary data.</text>
</comment>
<protein>
    <recommendedName>
        <fullName evidence="2">asparagine synthase (glutamine-hydrolyzing)</fullName>
        <ecNumber evidence="2">6.3.5.4</ecNumber>
    </recommendedName>
</protein>
<dbReference type="SUPFAM" id="SSF52402">
    <property type="entry name" value="Adenine nucleotide alpha hydrolases-like"/>
    <property type="match status" value="1"/>
</dbReference>
<gene>
    <name evidence="5" type="ORF">LTT95_00190</name>
</gene>
<evidence type="ECO:0000259" key="4">
    <source>
        <dbReference type="Pfam" id="PF00733"/>
    </source>
</evidence>
<name>A0ABS8U6E9_9GAMM</name>
<sequence length="547" mass="59516">MSNSTFQVLAAEGTPVLALPHRTALIGHAFDDVGKPIVHIEQCPMVSDANALRDFIVRRWWGEYVFLHAGPNGELSVTRSPSASSGMACVYGFDGSRSFVTSDIGIAVALKLYDRRIDWDYLASYLTFPFLRTQRTALHGVAELLPGECAGIQRSDVTIEQVWSPWAMVSPEKRFTDIKEAECAVRAAVLMSTRALAGIDGAVHLELSGGLDSSIVAAGLRETSASVACSTLLSPDPGSDERVYAGAVADALPAELRTHEIAFDALAFSFVDPADPVRPGVGPLQQALDQAMESAAAATAANAAFVGAGGDSVFCYLRTAAPAADAFKELGVVGGVRALNDLAHLHECTLWRASRLALRKLRVAPLPYRPDTTFLSCGGAAAQALEHPWFDAPPGALPGDQERIYELAGNQIFMDYAPRRMHRFLRMPLLSQPVMEACLRTPSWMWIRGGNNRAVARGAFQDLLPAKVFNRRSKGTLIGFLGEAYQRNKLQMEAFLLDGHLASKGLIDADALRAFNRTQMPSRDRSFTRVLDLCRVENWIRQQDSSR</sequence>
<evidence type="ECO:0000313" key="6">
    <source>
        <dbReference type="Proteomes" id="UP001430360"/>
    </source>
</evidence>
<dbReference type="InterPro" id="IPR001962">
    <property type="entry name" value="Asn_synthase"/>
</dbReference>
<reference evidence="5" key="2">
    <citation type="journal article" date="2022" name="Syst. Appl. Microbiol.">
        <title>Physiological and genomic characterisation of Luteimonas fraxinea sp. nov., a bacterial species associated with trees tolerant to ash dieback.</title>
        <authorList>
            <person name="Ulrich K."/>
            <person name="Becker R."/>
            <person name="Behrendt U."/>
            <person name="Kube M."/>
            <person name="Schneck V."/>
            <person name="Ulrich A."/>
        </authorList>
    </citation>
    <scope>NUCLEOTIDE SEQUENCE</scope>
    <source>
        <strain evidence="5">A1P009</strain>
    </source>
</reference>
<dbReference type="RefSeq" id="WP_232133916.1">
    <property type="nucleotide sequence ID" value="NZ_CP089507.1"/>
</dbReference>
<keyword evidence="6" id="KW-1185">Reference proteome</keyword>
<evidence type="ECO:0000256" key="2">
    <source>
        <dbReference type="ARBA" id="ARBA00012737"/>
    </source>
</evidence>
<dbReference type="PANTHER" id="PTHR43284:SF1">
    <property type="entry name" value="ASPARAGINE SYNTHETASE"/>
    <property type="match status" value="1"/>
</dbReference>
<proteinExistence type="predicted"/>
<dbReference type="Proteomes" id="UP001430360">
    <property type="component" value="Unassembled WGS sequence"/>
</dbReference>